<keyword evidence="1" id="KW-0678">Repressor</keyword>
<evidence type="ECO:0000259" key="7">
    <source>
        <dbReference type="PROSITE" id="PS50977"/>
    </source>
</evidence>
<dbReference type="EMBL" id="JAUTXY010000003">
    <property type="protein sequence ID" value="MEE2057414.1"/>
    <property type="molecule type" value="Genomic_DNA"/>
</dbReference>
<dbReference type="InterPro" id="IPR003012">
    <property type="entry name" value="Tet_transcr_reg_TetR"/>
</dbReference>
<keyword evidence="2" id="KW-0805">Transcription regulation</keyword>
<feature type="domain" description="HTH tetR-type" evidence="7">
    <location>
        <begin position="32"/>
        <end position="92"/>
    </location>
</feature>
<dbReference type="InterPro" id="IPR004111">
    <property type="entry name" value="Repressor_TetR_C"/>
</dbReference>
<proteinExistence type="predicted"/>
<name>A0ABU7L793_9NOCA</name>
<dbReference type="Proteomes" id="UP001336020">
    <property type="component" value="Unassembled WGS sequence"/>
</dbReference>
<keyword evidence="4" id="KW-0804">Transcription</keyword>
<dbReference type="Gene3D" id="1.10.357.10">
    <property type="entry name" value="Tetracycline Repressor, domain 2"/>
    <property type="match status" value="1"/>
</dbReference>
<sequence>MSEAAPEPGSAPSLTEALWPDPPRTKRGPKPRLTRDEIVSAAAATADTDGIDAVTMQRVADVLGVAKMSLYRYVPGKTELVALALDHALGNPPALRSGPWRDRLRGWAIELHRRMSAHPWSLDITVGTRIPGPHELAWFEEGLLALRETPLDGSQRLDVLAMLTFHVRGSAQQKSGSDRPEAELAELLGPILATHSDRFPETAAAFADRVDGARRDDAFSFGLDRILDGVATLTAE</sequence>
<evidence type="ECO:0000256" key="4">
    <source>
        <dbReference type="ARBA" id="ARBA00023163"/>
    </source>
</evidence>
<evidence type="ECO:0000256" key="5">
    <source>
        <dbReference type="PROSITE-ProRule" id="PRU00335"/>
    </source>
</evidence>
<reference evidence="8 9" key="1">
    <citation type="submission" date="2023-07" db="EMBL/GenBank/DDBJ databases">
        <authorList>
            <person name="Girao M."/>
            <person name="Carvalho M.F."/>
        </authorList>
    </citation>
    <scope>NUCLEOTIDE SEQUENCE [LARGE SCALE GENOMIC DNA]</scope>
    <source>
        <strain evidence="8 9">YIM65754</strain>
    </source>
</reference>
<keyword evidence="3 5" id="KW-0238">DNA-binding</keyword>
<accession>A0ABU7L793</accession>
<feature type="DNA-binding region" description="H-T-H motif" evidence="5">
    <location>
        <begin position="55"/>
        <end position="74"/>
    </location>
</feature>
<dbReference type="InterPro" id="IPR036271">
    <property type="entry name" value="Tet_transcr_reg_TetR-rel_C_sf"/>
</dbReference>
<dbReference type="PANTHER" id="PTHR30055:SF151">
    <property type="entry name" value="TRANSCRIPTIONAL REGULATORY PROTEIN"/>
    <property type="match status" value="1"/>
</dbReference>
<dbReference type="PANTHER" id="PTHR30055">
    <property type="entry name" value="HTH-TYPE TRANSCRIPTIONAL REGULATOR RUTR"/>
    <property type="match status" value="1"/>
</dbReference>
<feature type="region of interest" description="Disordered" evidence="6">
    <location>
        <begin position="1"/>
        <end position="34"/>
    </location>
</feature>
<evidence type="ECO:0000313" key="8">
    <source>
        <dbReference type="EMBL" id="MEE2057414.1"/>
    </source>
</evidence>
<dbReference type="SUPFAM" id="SSF46689">
    <property type="entry name" value="Homeodomain-like"/>
    <property type="match status" value="1"/>
</dbReference>
<dbReference type="InterPro" id="IPR001647">
    <property type="entry name" value="HTH_TetR"/>
</dbReference>
<evidence type="ECO:0000256" key="2">
    <source>
        <dbReference type="ARBA" id="ARBA00023015"/>
    </source>
</evidence>
<keyword evidence="9" id="KW-1185">Reference proteome</keyword>
<evidence type="ECO:0000256" key="3">
    <source>
        <dbReference type="ARBA" id="ARBA00023125"/>
    </source>
</evidence>
<gene>
    <name evidence="8" type="ORF">Q7514_07715</name>
</gene>
<dbReference type="Gene3D" id="1.10.10.60">
    <property type="entry name" value="Homeodomain-like"/>
    <property type="match status" value="1"/>
</dbReference>
<evidence type="ECO:0000256" key="1">
    <source>
        <dbReference type="ARBA" id="ARBA00022491"/>
    </source>
</evidence>
<dbReference type="SUPFAM" id="SSF48498">
    <property type="entry name" value="Tetracyclin repressor-like, C-terminal domain"/>
    <property type="match status" value="1"/>
</dbReference>
<dbReference type="Pfam" id="PF02909">
    <property type="entry name" value="TetR_C_1"/>
    <property type="match status" value="1"/>
</dbReference>
<protein>
    <submittedName>
        <fullName evidence="8">TetR/AcrR family transcriptional regulator</fullName>
    </submittedName>
</protein>
<dbReference type="PRINTS" id="PR00400">
    <property type="entry name" value="TETREPRESSOR"/>
</dbReference>
<dbReference type="InterPro" id="IPR050109">
    <property type="entry name" value="HTH-type_TetR-like_transc_reg"/>
</dbReference>
<evidence type="ECO:0000256" key="6">
    <source>
        <dbReference type="SAM" id="MobiDB-lite"/>
    </source>
</evidence>
<dbReference type="InterPro" id="IPR009057">
    <property type="entry name" value="Homeodomain-like_sf"/>
</dbReference>
<organism evidence="8 9">
    <name type="scientific">Rhodococcus artemisiae</name>
    <dbReference type="NCBI Taxonomy" id="714159"/>
    <lineage>
        <taxon>Bacteria</taxon>
        <taxon>Bacillati</taxon>
        <taxon>Actinomycetota</taxon>
        <taxon>Actinomycetes</taxon>
        <taxon>Mycobacteriales</taxon>
        <taxon>Nocardiaceae</taxon>
        <taxon>Rhodococcus</taxon>
    </lineage>
</organism>
<dbReference type="Pfam" id="PF00440">
    <property type="entry name" value="TetR_N"/>
    <property type="match status" value="1"/>
</dbReference>
<dbReference type="RefSeq" id="WP_330132679.1">
    <property type="nucleotide sequence ID" value="NZ_JAUTXY010000003.1"/>
</dbReference>
<comment type="caution">
    <text evidence="8">The sequence shown here is derived from an EMBL/GenBank/DDBJ whole genome shotgun (WGS) entry which is preliminary data.</text>
</comment>
<dbReference type="PROSITE" id="PS50977">
    <property type="entry name" value="HTH_TETR_2"/>
    <property type="match status" value="1"/>
</dbReference>
<evidence type="ECO:0000313" key="9">
    <source>
        <dbReference type="Proteomes" id="UP001336020"/>
    </source>
</evidence>